<dbReference type="GO" id="GO:0008168">
    <property type="term" value="F:methyltransferase activity"/>
    <property type="evidence" value="ECO:0007669"/>
    <property type="project" value="UniProtKB-KW"/>
</dbReference>
<feature type="compositionally biased region" description="Low complexity" evidence="1">
    <location>
        <begin position="12"/>
        <end position="21"/>
    </location>
</feature>
<protein>
    <submittedName>
        <fullName evidence="3">SAM-dependent methyltransferase</fullName>
    </submittedName>
</protein>
<gene>
    <name evidence="3" type="primary">smtA</name>
    <name evidence="3" type="ORF">SOCE836_022860</name>
</gene>
<evidence type="ECO:0000313" key="4">
    <source>
        <dbReference type="Proteomes" id="UP000295497"/>
    </source>
</evidence>
<evidence type="ECO:0000313" key="3">
    <source>
        <dbReference type="EMBL" id="AUX30188.1"/>
    </source>
</evidence>
<accession>A0A4P2QKA5</accession>
<keyword evidence="3" id="KW-0489">Methyltransferase</keyword>
<proteinExistence type="predicted"/>
<dbReference type="PANTHER" id="PTHR43464:SF83">
    <property type="entry name" value="MALONYL-[ACYL-CARRIER PROTEIN] O-METHYLTRANSFERASE"/>
    <property type="match status" value="1"/>
</dbReference>
<keyword evidence="3" id="KW-0808">Transferase</keyword>
<feature type="region of interest" description="Disordered" evidence="1">
    <location>
        <begin position="1"/>
        <end position="21"/>
    </location>
</feature>
<reference evidence="3 4" key="1">
    <citation type="submission" date="2015-09" db="EMBL/GenBank/DDBJ databases">
        <title>Sorangium comparison.</title>
        <authorList>
            <person name="Zaburannyi N."/>
            <person name="Bunk B."/>
            <person name="Overmann J."/>
            <person name="Mueller R."/>
        </authorList>
    </citation>
    <scope>NUCLEOTIDE SEQUENCE [LARGE SCALE GENOMIC DNA]</scope>
    <source>
        <strain evidence="3 4">So ce836</strain>
    </source>
</reference>
<evidence type="ECO:0000256" key="1">
    <source>
        <dbReference type="SAM" id="MobiDB-lite"/>
    </source>
</evidence>
<evidence type="ECO:0000259" key="2">
    <source>
        <dbReference type="Pfam" id="PF13649"/>
    </source>
</evidence>
<dbReference type="GO" id="GO:0032259">
    <property type="term" value="P:methylation"/>
    <property type="evidence" value="ECO:0007669"/>
    <property type="project" value="UniProtKB-KW"/>
</dbReference>
<organism evidence="3 4">
    <name type="scientific">Sorangium cellulosum</name>
    <name type="common">Polyangium cellulosum</name>
    <dbReference type="NCBI Taxonomy" id="56"/>
    <lineage>
        <taxon>Bacteria</taxon>
        <taxon>Pseudomonadati</taxon>
        <taxon>Myxococcota</taxon>
        <taxon>Polyangia</taxon>
        <taxon>Polyangiales</taxon>
        <taxon>Polyangiaceae</taxon>
        <taxon>Sorangium</taxon>
    </lineage>
</organism>
<dbReference type="Pfam" id="PF13649">
    <property type="entry name" value="Methyltransf_25"/>
    <property type="match status" value="1"/>
</dbReference>
<dbReference type="Gene3D" id="3.40.50.150">
    <property type="entry name" value="Vaccinia Virus protein VP39"/>
    <property type="match status" value="1"/>
</dbReference>
<dbReference type="CDD" id="cd02440">
    <property type="entry name" value="AdoMet_MTases"/>
    <property type="match status" value="1"/>
</dbReference>
<dbReference type="AlphaFoldDB" id="A0A4P2QKA5"/>
<sequence length="414" mass="46832">MSASIYPENAVPPSSSSGSLPSWRSSVTFNMRVDQDDQEVALAGMLRPFVGDQMRAIRGTLETAAKNATGELTLDFKRLKYMNNVAFLEINRFVRWAVEERPNLKIRLIISSVIPWAMRKFQVMEELYPNVSVEVYDKALYPIQSVIEDEDFVRVLRTQEKIVYNHERKLLHRHGLRPGMKVADIGCGLGDFAVRLNAEYKPEYVTAVDHSRAFLKHAQAHARSLGIENIEYQYGDAAALLIPDDSFDFVSCRLAIQVFHMPDQLMKELCRICKPGGRVYITNEMLACVTGYPDQDLIRMGYRRYLELSRMVGMDFDIGVRTRELLANAGLEDIRSDLIDINNMNTDPNNFAKVVESWIKFCGDVAASANADPVIFEEIGIGLRAHVSAILSDKGYANWPILAGSGRKPERLMR</sequence>
<dbReference type="PANTHER" id="PTHR43464">
    <property type="entry name" value="METHYLTRANSFERASE"/>
    <property type="match status" value="1"/>
</dbReference>
<dbReference type="SUPFAM" id="SSF53335">
    <property type="entry name" value="S-adenosyl-L-methionine-dependent methyltransferases"/>
    <property type="match status" value="1"/>
</dbReference>
<dbReference type="Proteomes" id="UP000295497">
    <property type="component" value="Chromosome"/>
</dbReference>
<feature type="domain" description="Methyltransferase" evidence="2">
    <location>
        <begin position="182"/>
        <end position="277"/>
    </location>
</feature>
<dbReference type="EMBL" id="CP012672">
    <property type="protein sequence ID" value="AUX30188.1"/>
    <property type="molecule type" value="Genomic_DNA"/>
</dbReference>
<dbReference type="InterPro" id="IPR041698">
    <property type="entry name" value="Methyltransf_25"/>
</dbReference>
<dbReference type="InterPro" id="IPR029063">
    <property type="entry name" value="SAM-dependent_MTases_sf"/>
</dbReference>
<name>A0A4P2QKA5_SORCE</name>